<evidence type="ECO:0000256" key="2">
    <source>
        <dbReference type="ARBA" id="ARBA00022980"/>
    </source>
</evidence>
<dbReference type="GO" id="GO:0006412">
    <property type="term" value="P:translation"/>
    <property type="evidence" value="ECO:0007669"/>
    <property type="project" value="InterPro"/>
</dbReference>
<dbReference type="InterPro" id="IPR001147">
    <property type="entry name" value="Ribosomal_eL21"/>
</dbReference>
<gene>
    <name evidence="4" type="ORF">EZS28_000529</name>
</gene>
<reference evidence="4 5" key="1">
    <citation type="submission" date="2019-03" db="EMBL/GenBank/DDBJ databases">
        <title>Single cell metagenomics reveals metabolic interactions within the superorganism composed of flagellate Streblomastix strix and complex community of Bacteroidetes bacteria on its surface.</title>
        <authorList>
            <person name="Treitli S.C."/>
            <person name="Kolisko M."/>
            <person name="Husnik F."/>
            <person name="Keeling P."/>
            <person name="Hampl V."/>
        </authorList>
    </citation>
    <scope>NUCLEOTIDE SEQUENCE [LARGE SCALE GENOMIC DNA]</scope>
    <source>
        <strain evidence="4">ST1C</strain>
    </source>
</reference>
<name>A0A5J4X9J0_9EUKA</name>
<dbReference type="InterPro" id="IPR008991">
    <property type="entry name" value="Translation_prot_SH3-like_sf"/>
</dbReference>
<evidence type="ECO:0000256" key="1">
    <source>
        <dbReference type="ARBA" id="ARBA00008427"/>
    </source>
</evidence>
<dbReference type="EMBL" id="SNRW01000044">
    <property type="protein sequence ID" value="KAA6403938.1"/>
    <property type="molecule type" value="Genomic_DNA"/>
</dbReference>
<dbReference type="OrthoDB" id="1539250at2759"/>
<dbReference type="Proteomes" id="UP000324800">
    <property type="component" value="Unassembled WGS sequence"/>
</dbReference>
<dbReference type="SUPFAM" id="SSF50104">
    <property type="entry name" value="Translation proteins SH3-like domain"/>
    <property type="match status" value="1"/>
</dbReference>
<dbReference type="PANTHER" id="PTHR20981">
    <property type="entry name" value="60S RIBOSOMAL PROTEIN L21"/>
    <property type="match status" value="1"/>
</dbReference>
<comment type="caution">
    <text evidence="4">The sequence shown here is derived from an EMBL/GenBank/DDBJ whole genome shotgun (WGS) entry which is preliminary data.</text>
</comment>
<dbReference type="GO" id="GO:0003735">
    <property type="term" value="F:structural constituent of ribosome"/>
    <property type="evidence" value="ECO:0007669"/>
    <property type="project" value="InterPro"/>
</dbReference>
<keyword evidence="3" id="KW-0687">Ribonucleoprotein</keyword>
<dbReference type="GO" id="GO:0005840">
    <property type="term" value="C:ribosome"/>
    <property type="evidence" value="ECO:0007669"/>
    <property type="project" value="UniProtKB-KW"/>
</dbReference>
<keyword evidence="2 4" id="KW-0689">Ribosomal protein</keyword>
<dbReference type="InterPro" id="IPR018259">
    <property type="entry name" value="Ribosomal_eL21_CS"/>
</dbReference>
<comment type="similarity">
    <text evidence="1">Belongs to the eukaryotic ribosomal protein eL21 family.</text>
</comment>
<sequence>MPHSFGYRARTRTLFQKEFGKHGMPSTSTYMRKYNIGDYVDIKTDSAIHKGMPFRYYHGRTGRVWAIFNHAVGIEVNKIHGNRIIKKRIYIRIEHLKPSKCRQDFLKRCKTHAPKRQPEGPRKGQIVHIRKKNVRTIAPKPYQLIV</sequence>
<accession>A0A5J4X9J0</accession>
<dbReference type="Gene3D" id="2.30.30.70">
    <property type="entry name" value="Ribosomal protein L21"/>
    <property type="match status" value="1"/>
</dbReference>
<dbReference type="AlphaFoldDB" id="A0A5J4X9J0"/>
<dbReference type="FunFam" id="2.30.30.70:FF:000001">
    <property type="entry name" value="60S ribosomal protein L21"/>
    <property type="match status" value="1"/>
</dbReference>
<evidence type="ECO:0000313" key="5">
    <source>
        <dbReference type="Proteomes" id="UP000324800"/>
    </source>
</evidence>
<proteinExistence type="inferred from homology"/>
<protein>
    <submittedName>
        <fullName evidence="4">Putative 60S ribosomal protein L21-1</fullName>
    </submittedName>
</protein>
<evidence type="ECO:0000313" key="4">
    <source>
        <dbReference type="EMBL" id="KAA6403938.1"/>
    </source>
</evidence>
<organism evidence="4 5">
    <name type="scientific">Streblomastix strix</name>
    <dbReference type="NCBI Taxonomy" id="222440"/>
    <lineage>
        <taxon>Eukaryota</taxon>
        <taxon>Metamonada</taxon>
        <taxon>Preaxostyla</taxon>
        <taxon>Oxymonadida</taxon>
        <taxon>Streblomastigidae</taxon>
        <taxon>Streblomastix</taxon>
    </lineage>
</organism>
<dbReference type="Pfam" id="PF01157">
    <property type="entry name" value="Ribosomal_L21e"/>
    <property type="match status" value="1"/>
</dbReference>
<dbReference type="GO" id="GO:1990904">
    <property type="term" value="C:ribonucleoprotein complex"/>
    <property type="evidence" value="ECO:0007669"/>
    <property type="project" value="UniProtKB-KW"/>
</dbReference>
<dbReference type="PROSITE" id="PS01171">
    <property type="entry name" value="RIBOSOMAL_L21E"/>
    <property type="match status" value="1"/>
</dbReference>
<evidence type="ECO:0000256" key="3">
    <source>
        <dbReference type="ARBA" id="ARBA00023274"/>
    </source>
</evidence>
<dbReference type="Gene3D" id="6.10.250.3260">
    <property type="match status" value="1"/>
</dbReference>
<dbReference type="InterPro" id="IPR036948">
    <property type="entry name" value="Ribosomal_eL21_sf"/>
</dbReference>